<name>A0ABM9G9M7_9BACL</name>
<dbReference type="EMBL" id="CALYLO010000010">
    <property type="protein sequence ID" value="CAH8248483.1"/>
    <property type="molecule type" value="Genomic_DNA"/>
</dbReference>
<dbReference type="Proteomes" id="UP001154322">
    <property type="component" value="Unassembled WGS sequence"/>
</dbReference>
<keyword evidence="2" id="KW-1185">Reference proteome</keyword>
<accession>A0ABM9G9M7</accession>
<evidence type="ECO:0000313" key="1">
    <source>
        <dbReference type="EMBL" id="CAH8248483.1"/>
    </source>
</evidence>
<gene>
    <name evidence="1" type="ORF">WJ0W_007150</name>
</gene>
<sequence length="164" mass="19471">MDKMKAVQPEDIPYRHHNQVWSVQYAGEFDEAELSHLLPVNWERKAVRDHLFKMADDLNSFMKLEPSLILQAAIELNEQFIEQLMHFSGLIPPQKSWDQLTRDDVTEAFNHVHRNVQNNEEIEFGKRTLNHFLSDRNNMTNVEKKIIETWYESMYNYHKAVAGE</sequence>
<organism evidence="1 2">
    <name type="scientific">Paenibacillus melissococcoides</name>
    <dbReference type="NCBI Taxonomy" id="2912268"/>
    <lineage>
        <taxon>Bacteria</taxon>
        <taxon>Bacillati</taxon>
        <taxon>Bacillota</taxon>
        <taxon>Bacilli</taxon>
        <taxon>Bacillales</taxon>
        <taxon>Paenibacillaceae</taxon>
        <taxon>Paenibacillus</taxon>
    </lineage>
</organism>
<evidence type="ECO:0000313" key="2">
    <source>
        <dbReference type="Proteomes" id="UP001154322"/>
    </source>
</evidence>
<reference evidence="1" key="1">
    <citation type="submission" date="2022-06" db="EMBL/GenBank/DDBJ databases">
        <authorList>
            <person name="Dietemann V."/>
            <person name="Ory F."/>
            <person name="Dainat B."/>
            <person name="Oberhansli S."/>
        </authorList>
    </citation>
    <scope>NUCLEOTIDE SEQUENCE</scope>
    <source>
        <strain evidence="1">Ena-SAMPLE-TAB-26-04-2022-14:26:32:270-5432</strain>
    </source>
</reference>
<comment type="caution">
    <text evidence="1">The sequence shown here is derived from an EMBL/GenBank/DDBJ whole genome shotgun (WGS) entry which is preliminary data.</text>
</comment>
<proteinExistence type="predicted"/>
<protein>
    <submittedName>
        <fullName evidence="1">Uncharacterized protein</fullName>
    </submittedName>
</protein>